<dbReference type="OrthoDB" id="1163828at2"/>
<evidence type="ECO:0000313" key="1">
    <source>
        <dbReference type="EMBL" id="BBM86207.1"/>
    </source>
</evidence>
<accession>A0A5S9IR54</accession>
<protein>
    <recommendedName>
        <fullName evidence="3">Peptidase S74 domain-containing protein</fullName>
    </recommendedName>
</protein>
<gene>
    <name evidence="1" type="ORF">UABAM_04593</name>
</gene>
<proteinExistence type="predicted"/>
<evidence type="ECO:0000313" key="2">
    <source>
        <dbReference type="Proteomes" id="UP000326354"/>
    </source>
</evidence>
<reference evidence="1 2" key="1">
    <citation type="submission" date="2019-08" db="EMBL/GenBank/DDBJ databases">
        <title>Complete genome sequence of Candidatus Uab amorphum.</title>
        <authorList>
            <person name="Shiratori T."/>
            <person name="Suzuki S."/>
            <person name="Kakizawa Y."/>
            <person name="Ishida K."/>
        </authorList>
    </citation>
    <scope>NUCLEOTIDE SEQUENCE [LARGE SCALE GENOMIC DNA]</scope>
    <source>
        <strain evidence="1 2">SRT547</strain>
    </source>
</reference>
<dbReference type="EMBL" id="AP019860">
    <property type="protein sequence ID" value="BBM86207.1"/>
    <property type="molecule type" value="Genomic_DNA"/>
</dbReference>
<keyword evidence="2" id="KW-1185">Reference proteome</keyword>
<organism evidence="1 2">
    <name type="scientific">Uabimicrobium amorphum</name>
    <dbReference type="NCBI Taxonomy" id="2596890"/>
    <lineage>
        <taxon>Bacteria</taxon>
        <taxon>Pseudomonadati</taxon>
        <taxon>Planctomycetota</taxon>
        <taxon>Candidatus Uabimicrobiia</taxon>
        <taxon>Candidatus Uabimicrobiales</taxon>
        <taxon>Candidatus Uabimicrobiaceae</taxon>
        <taxon>Candidatus Uabimicrobium</taxon>
    </lineage>
</organism>
<name>A0A5S9IR54_UABAM</name>
<dbReference type="RefSeq" id="WP_151970274.1">
    <property type="nucleotide sequence ID" value="NZ_AP019860.1"/>
</dbReference>
<evidence type="ECO:0008006" key="3">
    <source>
        <dbReference type="Google" id="ProtNLM"/>
    </source>
</evidence>
<dbReference type="AlphaFoldDB" id="A0A5S9IR54"/>
<dbReference type="KEGG" id="uam:UABAM_04593"/>
<sequence>MRVIIFMLFVITTVVWAHDEEQIRIGNFEFLKIKVKDLLSVNGELHVNKIYGKDGGTLGASSTGTVAIKWNGWGMVGIDHQPTSGYKLAVGGASKFVGKLDVDTGNSRLGAHFKSSHQAGPYIQMGEHTIFAEAKRKGSIYSPYSFSLTSDAVSLVSRKEPLHIVGSAKIDGELHVNKIHGKDGGTLGASSTGNIAIKWNGWGMVGIDHQPTNGYKLAVGGASKFVGKLDVDTGNSRLGAHFKSSHQAGPYIQMGEHTIFAEAQRKGSIYSPYSFSITSDAVSFVSRKVPLHILGSAKIDGDVGIGTTTPSAKLHVNGSAKFVTYPPNNVGIQIGHENGNAPFIGNLGGDYGLNIVTKGEKRIHVTTDGFVHVHSNLNVNGSVKFVTYPSNNVGIQIGHKNGNAPFIGNLGGDYGLSIITKGEKRIHVATDGFVHVYSNLNVNGILNVTNGLEVKGKSDFHSTIQTNNNDILLYTDTAHGVGVYHPAKPFNGFASSGPVVYGYNGGALGTTVSGQKVALQWNNNNQVGINCKPHQHYELAVNGEVIATEIVVESGWADFVFDDDYKLMPLEEVEQQINKNKHLPDIPSEEEIKAKGVPIGKMQAKLLQKIEELTLYTINQEKKIKFQNQKMGLQDQKIKLQDQRIKLLEKLVKEISTK</sequence>
<dbReference type="Proteomes" id="UP000326354">
    <property type="component" value="Chromosome"/>
</dbReference>